<dbReference type="WBParaSite" id="ECPE_0001194201-mRNA-1">
    <property type="protein sequence ID" value="ECPE_0001194201-mRNA-1"/>
    <property type="gene ID" value="ECPE_0001194201"/>
</dbReference>
<gene>
    <name evidence="1" type="ORF">ECPE_LOCUS11907</name>
</gene>
<organism evidence="3">
    <name type="scientific">Echinostoma caproni</name>
    <dbReference type="NCBI Taxonomy" id="27848"/>
    <lineage>
        <taxon>Eukaryota</taxon>
        <taxon>Metazoa</taxon>
        <taxon>Spiralia</taxon>
        <taxon>Lophotrochozoa</taxon>
        <taxon>Platyhelminthes</taxon>
        <taxon>Trematoda</taxon>
        <taxon>Digenea</taxon>
        <taxon>Plagiorchiida</taxon>
        <taxon>Echinostomata</taxon>
        <taxon>Echinostomatoidea</taxon>
        <taxon>Echinostomatidae</taxon>
        <taxon>Echinostoma</taxon>
    </lineage>
</organism>
<dbReference type="AlphaFoldDB" id="A0A183AY72"/>
<sequence>MFSTLEANAAMSEVGYPQQADKDGWRHFVYKENPERSSQLPSDRAGSMLPFYRLGPGRHSQLGGWISTADETQLG</sequence>
<reference evidence="1 2" key="2">
    <citation type="submission" date="2018-11" db="EMBL/GenBank/DDBJ databases">
        <authorList>
            <consortium name="Pathogen Informatics"/>
        </authorList>
    </citation>
    <scope>NUCLEOTIDE SEQUENCE [LARGE SCALE GENOMIC DNA]</scope>
    <source>
        <strain evidence="1 2">Egypt</strain>
    </source>
</reference>
<evidence type="ECO:0000313" key="1">
    <source>
        <dbReference type="EMBL" id="VDP89108.1"/>
    </source>
</evidence>
<reference evidence="3" key="1">
    <citation type="submission" date="2016-06" db="UniProtKB">
        <authorList>
            <consortium name="WormBaseParasite"/>
        </authorList>
    </citation>
    <scope>IDENTIFICATION</scope>
</reference>
<keyword evidence="2" id="KW-1185">Reference proteome</keyword>
<dbReference type="Proteomes" id="UP000272942">
    <property type="component" value="Unassembled WGS sequence"/>
</dbReference>
<dbReference type="EMBL" id="UZAN01051754">
    <property type="protein sequence ID" value="VDP89108.1"/>
    <property type="molecule type" value="Genomic_DNA"/>
</dbReference>
<evidence type="ECO:0000313" key="3">
    <source>
        <dbReference type="WBParaSite" id="ECPE_0001194201-mRNA-1"/>
    </source>
</evidence>
<name>A0A183AY72_9TREM</name>
<evidence type="ECO:0000313" key="2">
    <source>
        <dbReference type="Proteomes" id="UP000272942"/>
    </source>
</evidence>
<accession>A0A183AY72</accession>
<protein>
    <submittedName>
        <fullName evidence="3">Transposase</fullName>
    </submittedName>
</protein>
<proteinExistence type="predicted"/>